<evidence type="ECO:0000256" key="3">
    <source>
        <dbReference type="ARBA" id="ARBA00022475"/>
    </source>
</evidence>
<dbReference type="Pfam" id="PF02322">
    <property type="entry name" value="Cyt_bd_oxida_II"/>
    <property type="match status" value="1"/>
</dbReference>
<feature type="transmembrane region" description="Helical" evidence="7">
    <location>
        <begin position="57"/>
        <end position="78"/>
    </location>
</feature>
<evidence type="ECO:0000256" key="5">
    <source>
        <dbReference type="ARBA" id="ARBA00022989"/>
    </source>
</evidence>
<evidence type="ECO:0000313" key="9">
    <source>
        <dbReference type="Proteomes" id="UP000215459"/>
    </source>
</evidence>
<comment type="subcellular location">
    <subcellularLocation>
        <location evidence="1">Cell membrane</location>
        <topology evidence="1">Multi-pass membrane protein</topology>
    </subcellularLocation>
</comment>
<comment type="similarity">
    <text evidence="2">Belongs to the cytochrome ubiquinol oxidase subunit 2 family.</text>
</comment>
<dbReference type="InterPro" id="IPR003317">
    <property type="entry name" value="Cyt-d_oxidase_su2"/>
</dbReference>
<keyword evidence="6 7" id="KW-0472">Membrane</keyword>
<dbReference type="EMBL" id="NOWF01000003">
    <property type="protein sequence ID" value="OYD08620.1"/>
    <property type="molecule type" value="Genomic_DNA"/>
</dbReference>
<keyword evidence="5 7" id="KW-1133">Transmembrane helix</keyword>
<evidence type="ECO:0000256" key="6">
    <source>
        <dbReference type="ARBA" id="ARBA00023136"/>
    </source>
</evidence>
<accession>A0A235B8I9</accession>
<comment type="caution">
    <text evidence="8">The sequence shown here is derived from an EMBL/GenBank/DDBJ whole genome shotgun (WGS) entry which is preliminary data.</text>
</comment>
<feature type="transmembrane region" description="Helical" evidence="7">
    <location>
        <begin position="233"/>
        <end position="253"/>
    </location>
</feature>
<organism evidence="8 9">
    <name type="scientific">Paludifilum halophilum</name>
    <dbReference type="NCBI Taxonomy" id="1642702"/>
    <lineage>
        <taxon>Bacteria</taxon>
        <taxon>Bacillati</taxon>
        <taxon>Bacillota</taxon>
        <taxon>Bacilli</taxon>
        <taxon>Bacillales</taxon>
        <taxon>Thermoactinomycetaceae</taxon>
        <taxon>Paludifilum</taxon>
    </lineage>
</organism>
<evidence type="ECO:0000256" key="1">
    <source>
        <dbReference type="ARBA" id="ARBA00004651"/>
    </source>
</evidence>
<protein>
    <recommendedName>
        <fullName evidence="10">Cytochrome D ubiquinol oxidase subunit II</fullName>
    </recommendedName>
</protein>
<dbReference type="GO" id="GO:0005886">
    <property type="term" value="C:plasma membrane"/>
    <property type="evidence" value="ECO:0007669"/>
    <property type="project" value="UniProtKB-SubCell"/>
</dbReference>
<proteinExistence type="inferred from homology"/>
<dbReference type="OrthoDB" id="2416742at2"/>
<keyword evidence="9" id="KW-1185">Reference proteome</keyword>
<evidence type="ECO:0000313" key="8">
    <source>
        <dbReference type="EMBL" id="OYD08620.1"/>
    </source>
</evidence>
<dbReference type="Proteomes" id="UP000215459">
    <property type="component" value="Unassembled WGS sequence"/>
</dbReference>
<evidence type="ECO:0000256" key="2">
    <source>
        <dbReference type="ARBA" id="ARBA00007543"/>
    </source>
</evidence>
<feature type="transmembrane region" description="Helical" evidence="7">
    <location>
        <begin position="199"/>
        <end position="218"/>
    </location>
</feature>
<dbReference type="AlphaFoldDB" id="A0A235B8I9"/>
<feature type="transmembrane region" description="Helical" evidence="7">
    <location>
        <begin position="265"/>
        <end position="290"/>
    </location>
</feature>
<gene>
    <name evidence="8" type="ORF">CHM34_06640</name>
</gene>
<keyword evidence="4 7" id="KW-0812">Transmembrane</keyword>
<feature type="transmembrane region" description="Helical" evidence="7">
    <location>
        <begin position="84"/>
        <end position="105"/>
    </location>
</feature>
<reference evidence="8 9" key="1">
    <citation type="submission" date="2017-07" db="EMBL/GenBank/DDBJ databases">
        <title>The genome sequence of Paludifilum halophilum highlights mechanisms for microbial adaptation to high salt environemnts.</title>
        <authorList>
            <person name="Belbahri L."/>
        </authorList>
    </citation>
    <scope>NUCLEOTIDE SEQUENCE [LARGE SCALE GENOMIC DNA]</scope>
    <source>
        <strain evidence="8 9">DSM 102817</strain>
    </source>
</reference>
<name>A0A235B8I9_9BACL</name>
<evidence type="ECO:0000256" key="7">
    <source>
        <dbReference type="SAM" id="Phobius"/>
    </source>
</evidence>
<feature type="transmembrane region" description="Helical" evidence="7">
    <location>
        <begin position="6"/>
        <end position="36"/>
    </location>
</feature>
<feature type="transmembrane region" description="Helical" evidence="7">
    <location>
        <begin position="161"/>
        <end position="179"/>
    </location>
</feature>
<sequence>MSDAIWAISITWLFVFIYAILGSVDFGAGFWGLVYNPRERSRAGEIANRFLSPTWEVTNVFLVLLVVTIVAFFPRAIAPLGTGLLIPGSLVLILLTLRSAFMVFHYSALRFRSTLRIVSGVTGLLIPSLLVIALPILAGGFIDPETDRLLVGKLLSSPVTYAYLAFGLSSELFLSAAFLADYSREAEDSSAYAVFRKYALWLGPFTLATAVLTVYLMGRQAEWLRDHILEEQGWFLLSAIAFLLGYSALWWRRKHPERERGFPRVAFVCFILQFALASYAYGAAHLPYLVYPTLTVEESVTNPAMFDSLLISYAVGMAILVPGFIYFWRLFLKDKRYVGRG</sequence>
<evidence type="ECO:0000256" key="4">
    <source>
        <dbReference type="ARBA" id="ARBA00022692"/>
    </source>
</evidence>
<evidence type="ECO:0008006" key="10">
    <source>
        <dbReference type="Google" id="ProtNLM"/>
    </source>
</evidence>
<keyword evidence="3" id="KW-1003">Cell membrane</keyword>
<feature type="transmembrane region" description="Helical" evidence="7">
    <location>
        <begin position="310"/>
        <end position="332"/>
    </location>
</feature>
<feature type="transmembrane region" description="Helical" evidence="7">
    <location>
        <begin position="117"/>
        <end position="141"/>
    </location>
</feature>